<evidence type="ECO:0000256" key="4">
    <source>
        <dbReference type="RuleBase" id="RU000454"/>
    </source>
</evidence>
<dbReference type="PANTHER" id="PTHR47966:SF45">
    <property type="entry name" value="PEPTIDASE A1 DOMAIN-CONTAINING PROTEIN"/>
    <property type="match status" value="1"/>
</dbReference>
<evidence type="ECO:0000256" key="3">
    <source>
        <dbReference type="PIRSR" id="PIRSR601461-2"/>
    </source>
</evidence>
<dbReference type="GO" id="GO:0004190">
    <property type="term" value="F:aspartic-type endopeptidase activity"/>
    <property type="evidence" value="ECO:0007669"/>
    <property type="project" value="UniProtKB-KW"/>
</dbReference>
<reference evidence="8" key="2">
    <citation type="submission" date="2020-10" db="UniProtKB">
        <authorList>
            <consortium name="WormBaseParasite"/>
        </authorList>
    </citation>
    <scope>IDENTIFICATION</scope>
</reference>
<dbReference type="InterPro" id="IPR033121">
    <property type="entry name" value="PEPTIDASE_A1"/>
</dbReference>
<reference evidence="7" key="1">
    <citation type="journal article" date="2013" name="Genetics">
        <title>The draft genome and transcriptome of Panagrellus redivivus are shaped by the harsh demands of a free-living lifestyle.</title>
        <authorList>
            <person name="Srinivasan J."/>
            <person name="Dillman A.R."/>
            <person name="Macchietto M.G."/>
            <person name="Heikkinen L."/>
            <person name="Lakso M."/>
            <person name="Fracchia K.M."/>
            <person name="Antoshechkin I."/>
            <person name="Mortazavi A."/>
            <person name="Wong G."/>
            <person name="Sternberg P.W."/>
        </authorList>
    </citation>
    <scope>NUCLEOTIDE SEQUENCE [LARGE SCALE GENOMIC DNA]</scope>
    <source>
        <strain evidence="7">MT8872</strain>
    </source>
</reference>
<keyword evidence="3" id="KW-1015">Disulfide bond</keyword>
<feature type="active site" evidence="2">
    <location>
        <position position="76"/>
    </location>
</feature>
<dbReference type="GO" id="GO:0005764">
    <property type="term" value="C:lysosome"/>
    <property type="evidence" value="ECO:0007669"/>
    <property type="project" value="TreeGrafter"/>
</dbReference>
<keyword evidence="4" id="KW-0378">Hydrolase</keyword>
<feature type="chain" id="PRO_5028999669" evidence="5">
    <location>
        <begin position="20"/>
        <end position="368"/>
    </location>
</feature>
<evidence type="ECO:0000259" key="6">
    <source>
        <dbReference type="PROSITE" id="PS51767"/>
    </source>
</evidence>
<dbReference type="AlphaFoldDB" id="A0A7E4VQH2"/>
<feature type="signal peptide" evidence="5">
    <location>
        <begin position="1"/>
        <end position="19"/>
    </location>
</feature>
<accession>A0A7E4VQH2</accession>
<dbReference type="PROSITE" id="PS51767">
    <property type="entry name" value="PEPTIDASE_A1"/>
    <property type="match status" value="1"/>
</dbReference>
<sequence>MASMKVLFSLLVTIAVAEAAIHRIHVTRKHAILASINRMFAANGDVVPELTRDGELFYSGNITVGTPPQTFVTDFDTGSSDLWIMDDTCEMDDCKGAPVFHKKNSTTYKASNVQKVIGYAGGNLAIGLQSYETITLGNISLESQSFILINQSLGNVFTKSVFGLSSPDVAQSGTPPFYTAVEQKAVDKPILTVFLEKSADNTFGGEVTLGDYDTKNCGPTYSTTKSNTTDWFVNINGVSINGKQFSNKTCTGVVDTGTTYLILPFDVTELIKTINETVEITRWPGYGWSMECADADKLPQITINIDGYDHIIEGSQLSVPIGDIKGQCAFGLVGADYVGVSILGDPFIRDRCVSQNIQTKEVSFALRK</sequence>
<comment type="similarity">
    <text evidence="1 4">Belongs to the peptidase A1 family.</text>
</comment>
<dbReference type="InterPro" id="IPR021109">
    <property type="entry name" value="Peptidase_aspartic_dom_sf"/>
</dbReference>
<dbReference type="CDD" id="cd05471">
    <property type="entry name" value="pepsin_like"/>
    <property type="match status" value="1"/>
</dbReference>
<feature type="disulfide bond" evidence="3">
    <location>
        <begin position="89"/>
        <end position="94"/>
    </location>
</feature>
<dbReference type="GO" id="GO:0006508">
    <property type="term" value="P:proteolysis"/>
    <property type="evidence" value="ECO:0007669"/>
    <property type="project" value="UniProtKB-KW"/>
</dbReference>
<organism evidence="7 8">
    <name type="scientific">Panagrellus redivivus</name>
    <name type="common">Microworm</name>
    <dbReference type="NCBI Taxonomy" id="6233"/>
    <lineage>
        <taxon>Eukaryota</taxon>
        <taxon>Metazoa</taxon>
        <taxon>Ecdysozoa</taxon>
        <taxon>Nematoda</taxon>
        <taxon>Chromadorea</taxon>
        <taxon>Rhabditida</taxon>
        <taxon>Tylenchina</taxon>
        <taxon>Panagrolaimomorpha</taxon>
        <taxon>Panagrolaimoidea</taxon>
        <taxon>Panagrolaimidae</taxon>
        <taxon>Panagrellus</taxon>
    </lineage>
</organism>
<evidence type="ECO:0000313" key="8">
    <source>
        <dbReference type="WBParaSite" id="Pan_g23433.t1"/>
    </source>
</evidence>
<dbReference type="Proteomes" id="UP000492821">
    <property type="component" value="Unassembled WGS sequence"/>
</dbReference>
<dbReference type="WBParaSite" id="Pan_g23433.t1">
    <property type="protein sequence ID" value="Pan_g23433.t1"/>
    <property type="gene ID" value="Pan_g23433"/>
</dbReference>
<name>A0A7E4VQH2_PANRE</name>
<keyword evidence="5" id="KW-0732">Signal</keyword>
<protein>
    <submittedName>
        <fullName evidence="8">Peptidase A1 domain-containing protein</fullName>
    </submittedName>
</protein>
<evidence type="ECO:0000256" key="5">
    <source>
        <dbReference type="SAM" id="SignalP"/>
    </source>
</evidence>
<evidence type="ECO:0000256" key="2">
    <source>
        <dbReference type="PIRSR" id="PIRSR601461-1"/>
    </source>
</evidence>
<evidence type="ECO:0000256" key="1">
    <source>
        <dbReference type="ARBA" id="ARBA00007447"/>
    </source>
</evidence>
<keyword evidence="7" id="KW-1185">Reference proteome</keyword>
<evidence type="ECO:0000313" key="7">
    <source>
        <dbReference type="Proteomes" id="UP000492821"/>
    </source>
</evidence>
<feature type="active site" evidence="2">
    <location>
        <position position="255"/>
    </location>
</feature>
<feature type="domain" description="Peptidase A1" evidence="6">
    <location>
        <begin position="58"/>
        <end position="365"/>
    </location>
</feature>
<dbReference type="PROSITE" id="PS00141">
    <property type="entry name" value="ASP_PROTEASE"/>
    <property type="match status" value="1"/>
</dbReference>
<dbReference type="InterPro" id="IPR001969">
    <property type="entry name" value="Aspartic_peptidase_AS"/>
</dbReference>
<dbReference type="Gene3D" id="2.40.70.10">
    <property type="entry name" value="Acid Proteases"/>
    <property type="match status" value="2"/>
</dbReference>
<dbReference type="PRINTS" id="PR00792">
    <property type="entry name" value="PEPSIN"/>
</dbReference>
<dbReference type="PANTHER" id="PTHR47966">
    <property type="entry name" value="BETA-SITE APP-CLEAVING ENZYME, ISOFORM A-RELATED"/>
    <property type="match status" value="1"/>
</dbReference>
<proteinExistence type="inferred from homology"/>
<dbReference type="SUPFAM" id="SSF50630">
    <property type="entry name" value="Acid proteases"/>
    <property type="match status" value="1"/>
</dbReference>
<dbReference type="InterPro" id="IPR001461">
    <property type="entry name" value="Aspartic_peptidase_A1"/>
</dbReference>
<keyword evidence="4" id="KW-0645">Protease</keyword>
<keyword evidence="4" id="KW-0064">Aspartyl protease</keyword>
<dbReference type="InterPro" id="IPR034164">
    <property type="entry name" value="Pepsin-like_dom"/>
</dbReference>
<dbReference type="Pfam" id="PF00026">
    <property type="entry name" value="Asp"/>
    <property type="match status" value="1"/>
</dbReference>